<dbReference type="AlphaFoldDB" id="A0A4V2KUG1"/>
<feature type="transmembrane region" description="Helical" evidence="1">
    <location>
        <begin position="21"/>
        <end position="41"/>
    </location>
</feature>
<keyword evidence="1" id="KW-0812">Transmembrane</keyword>
<reference evidence="2 3" key="1">
    <citation type="submission" date="2019-02" db="EMBL/GenBank/DDBJ databases">
        <title>Siculibacillus lacustris gen. nov., sp. nov., a new rosette-forming bacterium isolated from a freshwater crater lake (Lake St. Ana, Romania).</title>
        <authorList>
            <person name="Felfoldi T."/>
            <person name="Marton Z."/>
            <person name="Szabo A."/>
            <person name="Mentes A."/>
            <person name="Boka K."/>
            <person name="Marialigeti K."/>
            <person name="Mathe I."/>
            <person name="Koncz M."/>
            <person name="Schumann P."/>
            <person name="Toth E."/>
        </authorList>
    </citation>
    <scope>NUCLEOTIDE SEQUENCE [LARGE SCALE GENOMIC DNA]</scope>
    <source>
        <strain evidence="2 3">SA-279</strain>
    </source>
</reference>
<dbReference type="Proteomes" id="UP000292781">
    <property type="component" value="Unassembled WGS sequence"/>
</dbReference>
<evidence type="ECO:0000313" key="2">
    <source>
        <dbReference type="EMBL" id="TBW41425.1"/>
    </source>
</evidence>
<feature type="transmembrane region" description="Helical" evidence="1">
    <location>
        <begin position="194"/>
        <end position="218"/>
    </location>
</feature>
<name>A0A4V2KUG1_9HYPH</name>
<proteinExistence type="predicted"/>
<feature type="transmembrane region" description="Helical" evidence="1">
    <location>
        <begin position="239"/>
        <end position="259"/>
    </location>
</feature>
<keyword evidence="1" id="KW-0472">Membrane</keyword>
<feature type="transmembrane region" description="Helical" evidence="1">
    <location>
        <begin position="434"/>
        <end position="457"/>
    </location>
</feature>
<feature type="transmembrane region" description="Helical" evidence="1">
    <location>
        <begin position="53"/>
        <end position="73"/>
    </location>
</feature>
<keyword evidence="3" id="KW-1185">Reference proteome</keyword>
<feature type="transmembrane region" description="Helical" evidence="1">
    <location>
        <begin position="281"/>
        <end position="300"/>
    </location>
</feature>
<organism evidence="2 3">
    <name type="scientific">Siculibacillus lacustris</name>
    <dbReference type="NCBI Taxonomy" id="1549641"/>
    <lineage>
        <taxon>Bacteria</taxon>
        <taxon>Pseudomonadati</taxon>
        <taxon>Pseudomonadota</taxon>
        <taxon>Alphaproteobacteria</taxon>
        <taxon>Hyphomicrobiales</taxon>
        <taxon>Ancalomicrobiaceae</taxon>
        <taxon>Siculibacillus</taxon>
    </lineage>
</organism>
<dbReference type="InterPro" id="IPR031566">
    <property type="entry name" value="CitMHS_2"/>
</dbReference>
<feature type="transmembrane region" description="Helical" evidence="1">
    <location>
        <begin position="312"/>
        <end position="330"/>
    </location>
</feature>
<dbReference type="Pfam" id="PF16980">
    <property type="entry name" value="CitMHS_2"/>
    <property type="match status" value="1"/>
</dbReference>
<comment type="caution">
    <text evidence="2">The sequence shown here is derived from an EMBL/GenBank/DDBJ whole genome shotgun (WGS) entry which is preliminary data.</text>
</comment>
<feature type="transmembrane region" description="Helical" evidence="1">
    <location>
        <begin position="85"/>
        <end position="104"/>
    </location>
</feature>
<feature type="transmembrane region" description="Helical" evidence="1">
    <location>
        <begin position="155"/>
        <end position="174"/>
    </location>
</feature>
<accession>A0A4V2KUG1</accession>
<keyword evidence="1" id="KW-1133">Transmembrane helix</keyword>
<protein>
    <submittedName>
        <fullName evidence="2">Sodium:proton antiporter</fullName>
    </submittedName>
</protein>
<gene>
    <name evidence="2" type="ORF">EYW49_00520</name>
</gene>
<feature type="transmembrane region" description="Helical" evidence="1">
    <location>
        <begin position="393"/>
        <end position="414"/>
    </location>
</feature>
<feature type="transmembrane region" description="Helical" evidence="1">
    <location>
        <begin position="357"/>
        <end position="381"/>
    </location>
</feature>
<feature type="transmembrane region" description="Helical" evidence="1">
    <location>
        <begin position="116"/>
        <end position="143"/>
    </location>
</feature>
<dbReference type="EMBL" id="SJFN01000001">
    <property type="protein sequence ID" value="TBW41425.1"/>
    <property type="molecule type" value="Genomic_DNA"/>
</dbReference>
<dbReference type="OrthoDB" id="9765532at2"/>
<evidence type="ECO:0000313" key="3">
    <source>
        <dbReference type="Proteomes" id="UP000292781"/>
    </source>
</evidence>
<sequence>MVLLGGSPAAAATLDGATLGGIWAVPFAGLLVTIALAPLIAPHLWHRAAGPIAAGWAAAFVVPFAVLAGPGAAFHEVVHVLLAEYLPFVVVLGALFTISGGLLVEGDLHGDPRLNTALLALGTVLASVIGTTGASMVLIRPLLRANAGRRHPVHVVVFFIFLVSNIGGALTPLGDPPLFLGYLLGVDFFWTARHLFAETAVAAGALLALFFVVDTVLYRRDADYRPAAVPPEGPVALRGRVNLGLLVVVIAAVLMSGSWKPGIVVPIAGTDIELQNLLRDLVLVAAAAASLALTPAGLRARNGFTWAPIREVAELFAAIFVTIVPVIAMLKAAEHGAFAPLVALVARPGGSPDVAMYFWATGLLSSFLDNAPTYLVFFNLAGGDAARLMGEGAAVLVAISCGAVFMGANSYIGNAPNFMVKAIAEDAGVPMPSFFGYLVWSFGILTPLFVVITVLFLRV</sequence>
<evidence type="ECO:0000256" key="1">
    <source>
        <dbReference type="SAM" id="Phobius"/>
    </source>
</evidence>